<evidence type="ECO:0000313" key="1">
    <source>
        <dbReference type="EMBL" id="CAF3791980.1"/>
    </source>
</evidence>
<reference evidence="1" key="1">
    <citation type="submission" date="2021-02" db="EMBL/GenBank/DDBJ databases">
        <authorList>
            <person name="Nowell W R."/>
        </authorList>
    </citation>
    <scope>NUCLEOTIDE SEQUENCE</scope>
</reference>
<protein>
    <submittedName>
        <fullName evidence="1">Uncharacterized protein</fullName>
    </submittedName>
</protein>
<name>A0A819AX82_9BILA</name>
<proteinExistence type="predicted"/>
<sequence length="36" mass="3992">SKQDNIVSYSQSIEILNSTTLPIKNGNNIDNNNKSK</sequence>
<dbReference type="Proteomes" id="UP000663874">
    <property type="component" value="Unassembled WGS sequence"/>
</dbReference>
<comment type="caution">
    <text evidence="1">The sequence shown here is derived from an EMBL/GenBank/DDBJ whole genome shotgun (WGS) entry which is preliminary data.</text>
</comment>
<organism evidence="1 2">
    <name type="scientific">Rotaria sordida</name>
    <dbReference type="NCBI Taxonomy" id="392033"/>
    <lineage>
        <taxon>Eukaryota</taxon>
        <taxon>Metazoa</taxon>
        <taxon>Spiralia</taxon>
        <taxon>Gnathifera</taxon>
        <taxon>Rotifera</taxon>
        <taxon>Eurotatoria</taxon>
        <taxon>Bdelloidea</taxon>
        <taxon>Philodinida</taxon>
        <taxon>Philodinidae</taxon>
        <taxon>Rotaria</taxon>
    </lineage>
</organism>
<accession>A0A819AX82</accession>
<gene>
    <name evidence="1" type="ORF">FNK824_LOCUS14495</name>
</gene>
<dbReference type="EMBL" id="CAJOBE010002008">
    <property type="protein sequence ID" value="CAF3791980.1"/>
    <property type="molecule type" value="Genomic_DNA"/>
</dbReference>
<evidence type="ECO:0000313" key="2">
    <source>
        <dbReference type="Proteomes" id="UP000663874"/>
    </source>
</evidence>
<feature type="non-terminal residue" evidence="1">
    <location>
        <position position="1"/>
    </location>
</feature>
<dbReference type="AlphaFoldDB" id="A0A819AX82"/>